<dbReference type="Gene3D" id="3.40.50.720">
    <property type="entry name" value="NAD(P)-binding Rossmann-like Domain"/>
    <property type="match status" value="1"/>
</dbReference>
<keyword evidence="2" id="KW-0560">Oxidoreductase</keyword>
<evidence type="ECO:0000313" key="4">
    <source>
        <dbReference type="Proteomes" id="UP000645390"/>
    </source>
</evidence>
<dbReference type="Proteomes" id="UP000645390">
    <property type="component" value="Unassembled WGS sequence"/>
</dbReference>
<accession>A0ABQ2BFW2</accession>
<reference evidence="4" key="1">
    <citation type="journal article" date="2019" name="Int. J. Syst. Evol. Microbiol.">
        <title>The Global Catalogue of Microorganisms (GCM) 10K type strain sequencing project: providing services to taxonomists for standard genome sequencing and annotation.</title>
        <authorList>
            <consortium name="The Broad Institute Genomics Platform"/>
            <consortium name="The Broad Institute Genome Sequencing Center for Infectious Disease"/>
            <person name="Wu L."/>
            <person name="Ma J."/>
        </authorList>
    </citation>
    <scope>NUCLEOTIDE SEQUENCE [LARGE SCALE GENOMIC DNA]</scope>
    <source>
        <strain evidence="4">CCM 8939</strain>
    </source>
</reference>
<dbReference type="Pfam" id="PF00106">
    <property type="entry name" value="adh_short"/>
    <property type="match status" value="1"/>
</dbReference>
<sequence length="238" mass="26722">MKKIIIIGATSGIGKALAIQMSSLGYIVGITGKRQILINEIENLNPEKIFGSCFDINDELNLIENLTDLINRLGGFDILIYSAGFGEINENLDNLIEQDTIKTNVSSFTNVITWTFDYFKKQGHGQIAAITSVAGLRGNEKAPAYSASKAYQINYLEGLSRKAKKFKIPINILDIRPGYVDTAMAKGNNLFWVTPVRKAAKQIVKAIEHKADVIYVSKRWRLFAWILKIFPRYLFTKI</sequence>
<organism evidence="3 4">
    <name type="scientific">Pedobacter mendelii</name>
    <dbReference type="NCBI Taxonomy" id="1908240"/>
    <lineage>
        <taxon>Bacteria</taxon>
        <taxon>Pseudomonadati</taxon>
        <taxon>Bacteroidota</taxon>
        <taxon>Sphingobacteriia</taxon>
        <taxon>Sphingobacteriales</taxon>
        <taxon>Sphingobacteriaceae</taxon>
        <taxon>Pedobacter</taxon>
    </lineage>
</organism>
<dbReference type="SUPFAM" id="SSF51735">
    <property type="entry name" value="NAD(P)-binding Rossmann-fold domains"/>
    <property type="match status" value="1"/>
</dbReference>
<dbReference type="InterPro" id="IPR002347">
    <property type="entry name" value="SDR_fam"/>
</dbReference>
<dbReference type="PANTHER" id="PTHR44196">
    <property type="entry name" value="DEHYDROGENASE/REDUCTASE SDR FAMILY MEMBER 7B"/>
    <property type="match status" value="1"/>
</dbReference>
<comment type="caution">
    <text evidence="3">The sequence shown here is derived from an EMBL/GenBank/DDBJ whole genome shotgun (WGS) entry which is preliminary data.</text>
</comment>
<evidence type="ECO:0000313" key="3">
    <source>
        <dbReference type="EMBL" id="GGI23956.1"/>
    </source>
</evidence>
<proteinExistence type="inferred from homology"/>
<dbReference type="PANTHER" id="PTHR44196:SF3">
    <property type="entry name" value="SHORT CHAIN DEHYDROGENASE FAMILY PROTEIN"/>
    <property type="match status" value="1"/>
</dbReference>
<comment type="similarity">
    <text evidence="1">Belongs to the short-chain dehydrogenases/reductases (SDR) family.</text>
</comment>
<keyword evidence="4" id="KW-1185">Reference proteome</keyword>
<dbReference type="InterPro" id="IPR036291">
    <property type="entry name" value="NAD(P)-bd_dom_sf"/>
</dbReference>
<dbReference type="EMBL" id="BMDJ01000002">
    <property type="protein sequence ID" value="GGI23956.1"/>
    <property type="molecule type" value="Genomic_DNA"/>
</dbReference>
<name>A0ABQ2BFW2_9SPHI</name>
<protein>
    <submittedName>
        <fullName evidence="3">Oxidoreductase</fullName>
    </submittedName>
</protein>
<evidence type="ECO:0000256" key="1">
    <source>
        <dbReference type="ARBA" id="ARBA00006484"/>
    </source>
</evidence>
<dbReference type="PRINTS" id="PR00081">
    <property type="entry name" value="GDHRDH"/>
</dbReference>
<dbReference type="RefSeq" id="WP_188412182.1">
    <property type="nucleotide sequence ID" value="NZ_BMDJ01000002.1"/>
</dbReference>
<gene>
    <name evidence="3" type="ORF">GCM10008119_10250</name>
</gene>
<evidence type="ECO:0000256" key="2">
    <source>
        <dbReference type="ARBA" id="ARBA00023002"/>
    </source>
</evidence>